<accession>A0A841P3Q9</accession>
<dbReference type="Pfam" id="PF06674">
    <property type="entry name" value="DUF1176"/>
    <property type="match status" value="1"/>
</dbReference>
<comment type="caution">
    <text evidence="2">The sequence shown here is derived from an EMBL/GenBank/DDBJ whole genome shotgun (WGS) entry which is preliminary data.</text>
</comment>
<dbReference type="AlphaFoldDB" id="A0A841P3Q9"/>
<feature type="signal peptide" evidence="1">
    <location>
        <begin position="1"/>
        <end position="23"/>
    </location>
</feature>
<proteinExistence type="predicted"/>
<evidence type="ECO:0008006" key="4">
    <source>
        <dbReference type="Google" id="ProtNLM"/>
    </source>
</evidence>
<keyword evidence="3" id="KW-1185">Reference proteome</keyword>
<dbReference type="RefSeq" id="WP_184870732.1">
    <property type="nucleotide sequence ID" value="NZ_JACHEF010000001.1"/>
</dbReference>
<organism evidence="2 3">
    <name type="scientific">Mesorhizobium sangaii</name>
    <dbReference type="NCBI Taxonomy" id="505389"/>
    <lineage>
        <taxon>Bacteria</taxon>
        <taxon>Pseudomonadati</taxon>
        <taxon>Pseudomonadota</taxon>
        <taxon>Alphaproteobacteria</taxon>
        <taxon>Hyphomicrobiales</taxon>
        <taxon>Phyllobacteriaceae</taxon>
        <taxon>Mesorhizobium</taxon>
    </lineage>
</organism>
<evidence type="ECO:0000256" key="1">
    <source>
        <dbReference type="SAM" id="SignalP"/>
    </source>
</evidence>
<reference evidence="2 3" key="1">
    <citation type="submission" date="2020-08" db="EMBL/GenBank/DDBJ databases">
        <title>Genomic Encyclopedia of Type Strains, Phase IV (KMG-IV): sequencing the most valuable type-strain genomes for metagenomic binning, comparative biology and taxonomic classification.</title>
        <authorList>
            <person name="Goeker M."/>
        </authorList>
    </citation>
    <scope>NUCLEOTIDE SEQUENCE [LARGE SCALE GENOMIC DNA]</scope>
    <source>
        <strain evidence="2 3">DSM 100039</strain>
    </source>
</reference>
<evidence type="ECO:0000313" key="3">
    <source>
        <dbReference type="Proteomes" id="UP000556329"/>
    </source>
</evidence>
<sequence length="350" mass="38048">MRRALFAATAFLSLATAGQTALAADDTPEAPYVDDRSSADAVVRSLYSAINRHEFARAWGYFGDTKPAKDFDSFVKGYDGTDKVEVETGPISDEGAAGSIFYNVPVAIRATDKTGGEKVFAGCYTLRQVNAQIQAAPPFDPIHIEKGALKPSTADFEEALPPSCGDGPPPPKKDTALEQAKKAFLATYGDQCDKQFLADEPTVFSIKYKDKDAAAGDPDKETRLFHFSCSAAAYNESSIYYITDEVSGVQQLQFAEPKMDIRYENNDSDGKLLGMSIVGFQTTGWAVNSDYDEQAHTITTFNKWRGVGDASDSGTYLFRNGSFSLVQFDVDASYDGEENPQTVVDYNTAP</sequence>
<gene>
    <name evidence="2" type="ORF">HNQ71_000142</name>
</gene>
<dbReference type="InterPro" id="IPR009560">
    <property type="entry name" value="DUF1176"/>
</dbReference>
<feature type="chain" id="PRO_5032862203" description="DUF1176 domain-containing protein" evidence="1">
    <location>
        <begin position="24"/>
        <end position="350"/>
    </location>
</feature>
<dbReference type="EMBL" id="JACHEF010000001">
    <property type="protein sequence ID" value="MBB6407498.1"/>
    <property type="molecule type" value="Genomic_DNA"/>
</dbReference>
<name>A0A841P3Q9_9HYPH</name>
<evidence type="ECO:0000313" key="2">
    <source>
        <dbReference type="EMBL" id="MBB6407498.1"/>
    </source>
</evidence>
<protein>
    <recommendedName>
        <fullName evidence="4">DUF1176 domain-containing protein</fullName>
    </recommendedName>
</protein>
<dbReference type="Proteomes" id="UP000556329">
    <property type="component" value="Unassembled WGS sequence"/>
</dbReference>
<keyword evidence="1" id="KW-0732">Signal</keyword>